<dbReference type="InterPro" id="IPR029044">
    <property type="entry name" value="Nucleotide-diphossugar_trans"/>
</dbReference>
<evidence type="ECO:0000313" key="3">
    <source>
        <dbReference type="EMBL" id="MBC3342065.1"/>
    </source>
</evidence>
<feature type="domain" description="TcdA/TcdB toxin pore forming" evidence="2">
    <location>
        <begin position="1027"/>
        <end position="1399"/>
    </location>
</feature>
<protein>
    <recommendedName>
        <fullName evidence="6">Insecticidal toxin</fullName>
    </recommendedName>
</protein>
<dbReference type="EMBL" id="JABWQP010000004">
    <property type="protein sequence ID" value="MBC3342065.1"/>
    <property type="molecule type" value="Genomic_DNA"/>
</dbReference>
<evidence type="ECO:0000313" key="5">
    <source>
        <dbReference type="Proteomes" id="UP000648816"/>
    </source>
</evidence>
<feature type="domain" description="TcdA/TcdB toxin pore forming" evidence="2">
    <location>
        <begin position="1461"/>
        <end position="1721"/>
    </location>
</feature>
<dbReference type="InterPro" id="IPR024769">
    <property type="entry name" value="TcdA/TcdB_pore_forming"/>
</dbReference>
<evidence type="ECO:0000259" key="2">
    <source>
        <dbReference type="Pfam" id="PF12920"/>
    </source>
</evidence>
<reference evidence="4" key="3">
    <citation type="submission" date="2021-06" db="EMBL/GenBank/DDBJ databases">
        <title>Updating the genus Pseudomonas: Description of 43 new species and partition of the Pseudomonas putida group.</title>
        <authorList>
            <person name="Girard L."/>
            <person name="Lood C."/>
            <person name="Vandamme P."/>
            <person name="Rokni-Zadeh H."/>
            <person name="Van Noort V."/>
            <person name="Hofte M."/>
            <person name="Lavigne R."/>
            <person name="De Mot R."/>
        </authorList>
    </citation>
    <scope>NUCLEOTIDE SEQUENCE</scope>
    <source>
        <strain evidence="4">SWRI153</strain>
    </source>
</reference>
<dbReference type="Pfam" id="PF12919">
    <property type="entry name" value="TcdA_TcdB"/>
    <property type="match status" value="1"/>
</dbReference>
<dbReference type="Proteomes" id="UP000648816">
    <property type="component" value="Unassembled WGS sequence"/>
</dbReference>
<accession>A0A923F3F1</accession>
<keyword evidence="5" id="KW-1185">Reference proteome</keyword>
<comment type="caution">
    <text evidence="3">The sequence shown here is derived from an EMBL/GenBank/DDBJ whole genome shotgun (WGS) entry which is preliminary data.</text>
</comment>
<evidence type="ECO:0000313" key="4">
    <source>
        <dbReference type="EMBL" id="MBV4486481.1"/>
    </source>
</evidence>
<name>A0A923F3F1_9PSED</name>
<gene>
    <name evidence="4" type="ORF">HU727_012845</name>
    <name evidence="3" type="ORF">HU727_10475</name>
</gene>
<reference evidence="3 5" key="1">
    <citation type="journal article" date="2020" name="Microorganisms">
        <title>Reliable Identification of Environmental Pseudomonas Isolates Using the rpoD Gene.</title>
        <authorList>
            <consortium name="The Broad Institute Genome Sequencing Platform"/>
            <person name="Girard L."/>
            <person name="Lood C."/>
            <person name="Rokni-Zadeh H."/>
            <person name="van Noort V."/>
            <person name="Lavigne R."/>
            <person name="De Mot R."/>
        </authorList>
    </citation>
    <scope>NUCLEOTIDE SEQUENCE</scope>
    <source>
        <strain evidence="3 5">SWRI153</strain>
    </source>
</reference>
<reference evidence="3" key="2">
    <citation type="submission" date="2020-07" db="EMBL/GenBank/DDBJ databases">
        <authorList>
            <person name="Lood C."/>
            <person name="Girard L."/>
        </authorList>
    </citation>
    <scope>NUCLEOTIDE SEQUENCE</scope>
    <source>
        <strain evidence="3">SWRI153</strain>
    </source>
</reference>
<organism evidence="3">
    <name type="scientific">Pseudomonas khorasanensis</name>
    <dbReference type="NCBI Taxonomy" id="2745508"/>
    <lineage>
        <taxon>Bacteria</taxon>
        <taxon>Pseudomonadati</taxon>
        <taxon>Pseudomonadota</taxon>
        <taxon>Gammaproteobacteria</taxon>
        <taxon>Pseudomonadales</taxon>
        <taxon>Pseudomonadaceae</taxon>
        <taxon>Pseudomonas</taxon>
    </lineage>
</organism>
<evidence type="ECO:0008006" key="6">
    <source>
        <dbReference type="Google" id="ProtNLM"/>
    </source>
</evidence>
<dbReference type="GO" id="GO:0016757">
    <property type="term" value="F:glycosyltransferase activity"/>
    <property type="evidence" value="ECO:0007669"/>
    <property type="project" value="InterPro"/>
</dbReference>
<dbReference type="RefSeq" id="WP_186531598.1">
    <property type="nucleotide sequence ID" value="NZ_JABWQP020000004.1"/>
</dbReference>
<dbReference type="CDD" id="cd20495">
    <property type="entry name" value="C58_PaToxP-like"/>
    <property type="match status" value="1"/>
</dbReference>
<dbReference type="Pfam" id="PF12920">
    <property type="entry name" value="TcdA_TcdB_pore"/>
    <property type="match status" value="2"/>
</dbReference>
<dbReference type="EMBL" id="JABWQP020000004">
    <property type="protein sequence ID" value="MBV4486481.1"/>
    <property type="molecule type" value="Genomic_DNA"/>
</dbReference>
<sequence length="2356" mass="260741">MLQLALSEFSNSTEYAALSQYYEAARASSDATEKLLAVKLFQETLGLLLDRKSVPVPVEVSRIQAELHRYVSRLSATVDMLTGVARPVPKIMHFVWVGGSEVGTIQRDYMNIWREVLKSQDYKFNLWYDSDALLAFEMNRVILDSARIDAMESGGAKVTKPSQLAQMIEDRARVLKHQMFDYLNQPKWAGRADQARIDLMVRAYGKDRATLEAFRQRCLETHLAMAGTDLQLRDVHYEFAGHFLQDVYQREVAMRGNFAAASDVVRLQAEHMEGGRYSDMDYLPPLADKLGGVDISAFSSNQRLGVLQLLLNHNEALMPGRDQARYEDRTGSIPSSLKDALVAFACAKPDVGEVFVPPHDTSVPHNGFRMGTQIDREMNAHFLAHPDSGMTLAIKQLIRFNYDCLYDVERRAAAQGISWAQSDELSLVIESVLNEKRKGVKLGQPIEDFLSQLGQAIYDYYKDGIRVDARSTIAMTGPGAAVTGLKQYIDMHLLAASELSIQERLRLAEGYNVDTEEEKISGWTVNDDPEQWLAKEQEKWSSGKLKSRYAGQFPDLLKEQTLSFKRGWPVIEGKPVLLTPVLQQLMHDLGDPFIRALKDKLTGDITFHKAVSIGFDTRQQIRAQPDHELPPSHGAESTSNLNELLTRVAHRSLAVEQLSPLLRVMLGGMFGAASVDTDGFASTWKEVVNLATQTGVDGLFARYNAIERALHLRSTPAFEAGLASAGQPGDHTARELKVLAFNDPLTLQQWGERIGQINSTAQREYRRQIFRRGRQVGAELFEAGAISARQLPQDLLMRTPGDPGRRCYPLALMMAAALALGDSAERALIGRVANASLAAEDADSRALLSALDELQSAPFSEVGTPQGSHGLEGIAQVLEAKAAPTVLLLDTGNHALLVAKTLVAGQTAYRFYEPNFAIYGFSRVQDLRYGIQRYLKGDEGAMARLYGLADGDAARFNVVELNTQAIADKMVSSNTRLDRFLQNAPIFDASAPAVWEKQAVGRHRSLSENARMGASLAHLDGHYWAREFSQTCAQLRTEHKLSAGFLPLLDTVQHNPDASYSVTWVDARDPQITRVVTTTDARLSKLKQHVQRLVTAVRGQPSVAGEADGGSRLSFAFAIQTLVTEMRNREYQTGKEQVPTLSIALQVQVYVSYAQLVYGVLSDSLQIINLVRQVAASEQALALRQSSLSGRLLGRAAAGIGVGFSAVNVGFDVYGLTVATHQEQRSRLATQLVFDVTALALDITALAVGGTVGAAAAILSVPLLGVGIGVTAIASNLGQISDKAKAVGAHLRKVQDAYGPGVYTRKDGVLTFEPEAVITELDLQGNRIRFDSQKFYPMDRGGLELPQFNIDPKRRHQAIDIREALGLPEAVSLIRPAPGDVQTVVLPCTPLCYYGYEYQLGTAGYPYQPQPGELEREPRQASEMPSLGVLSAFSPIGVLIDSLAQPYMETWYPSLRNRTVEKLEYDKSGEQRFYLFANTPFPHILYKLHPFNKPTQIRVTLDDHVRQLLVPALPEEWKQCISYEILTRSPGVRQLWLTPGLVAVYLRNDSASQWIIHAPWASEDTVRFEDTGLAVDGIRIEGRVDFIELGNGELFSVDLQTQRLVLMSITLQHKAVQAGSSTWSVSVGRQTSQAAVLARVRALAAEQRVAAAHIPLHKLRVPMSPAARPAFVTAWYDVARARLLYARNLPNDVSDGAVLGSVNAGHAWFYHPEHATVWRVDVITGTVNHRYRLMNPASGSRITAFEQTSRGLRVRQKMLEVTSGVEVGFEYLLYEMAVVLTGIDTSADWSDYTPKLAAQFWHSLVARFTTPRTYADGTPDMAPSLSAWGPTGFVQIRRHEKQTLRDLAWIRLADRLFFQLDHDTGLKLDTVLLTWDDGLGDYPLFYSKQATMLFRQSASAEGQVMATDVIDVSKFDRRHIATREDGRLYEIDKQGQLQFVGVGAYWLKKNTDWLSALAVIARQYRTAPFPIIGLSNVSGTHSVAAWCINEHVVLTDVGSGRELALLGLNPDSNAAWLLDVLAGELYRQALVPIAALRQVFTDGTRFVHPGQLPAATRVWSQWSFTQVVPHGQGLLGQTYEGVQLELLDQQPARIVGLDNQWSYRGGQTAEHLRWRLNALLRGKSHAPVLQVESFGDRYKYFVPELDRLFDVSGRADGQWAVFLGTRNESVPMLYDPVDGLMFTRGAPDNLWLADCHARRDGKVLTLEMQGEVTDVVALLPDGVDKVILAFGSQTSSYCVSDDAWQRLDCIVVDSRRPLDVEATRTYALILDMAATDRLLVSLVDGNLVLADPDNAHSLIVRDAEPQSGEPVLSLQMGIKFHDKLHAFPIRKWIEALSLAGGDNTVGSLVAAIQKLI</sequence>
<evidence type="ECO:0000259" key="1">
    <source>
        <dbReference type="Pfam" id="PF12919"/>
    </source>
</evidence>
<feature type="domain" description="GT44" evidence="1">
    <location>
        <begin position="90"/>
        <end position="474"/>
    </location>
</feature>
<dbReference type="InterPro" id="IPR024770">
    <property type="entry name" value="TcdA/TcdB_cat"/>
</dbReference>
<proteinExistence type="predicted"/>
<dbReference type="Gene3D" id="3.90.550.20">
    <property type="match status" value="2"/>
</dbReference>
<dbReference type="SUPFAM" id="SSF53448">
    <property type="entry name" value="Nucleotide-diphospho-sugar transferases"/>
    <property type="match status" value="1"/>
</dbReference>